<dbReference type="CDD" id="cd16270">
    <property type="entry name" value="Apc5_N"/>
    <property type="match status" value="1"/>
</dbReference>
<evidence type="ECO:0000256" key="8">
    <source>
        <dbReference type="ARBA" id="ARBA00022618"/>
    </source>
</evidence>
<dbReference type="GO" id="GO:0005680">
    <property type="term" value="C:anaphase-promoting complex"/>
    <property type="evidence" value="ECO:0007669"/>
    <property type="project" value="InterPro"/>
</dbReference>
<protein>
    <recommendedName>
        <fullName evidence="5">Anaphase-promoting complex subunit 5</fullName>
    </recommendedName>
    <alternativeName>
        <fullName evidence="16">Cyclosome subunit 5</fullName>
    </alternativeName>
</protein>
<organism evidence="20 21">
    <name type="scientific">Ridgeia piscesae</name>
    <name type="common">Tubeworm</name>
    <dbReference type="NCBI Taxonomy" id="27915"/>
    <lineage>
        <taxon>Eukaryota</taxon>
        <taxon>Metazoa</taxon>
        <taxon>Spiralia</taxon>
        <taxon>Lophotrochozoa</taxon>
        <taxon>Annelida</taxon>
        <taxon>Polychaeta</taxon>
        <taxon>Sedentaria</taxon>
        <taxon>Canalipalpata</taxon>
        <taxon>Sabellida</taxon>
        <taxon>Siboglinidae</taxon>
        <taxon>Ridgeia</taxon>
    </lineage>
</organism>
<evidence type="ECO:0000256" key="16">
    <source>
        <dbReference type="ARBA" id="ARBA00031069"/>
    </source>
</evidence>
<proteinExistence type="inferred from homology"/>
<evidence type="ECO:0000256" key="14">
    <source>
        <dbReference type="ARBA" id="ARBA00023242"/>
    </source>
</evidence>
<evidence type="ECO:0000256" key="9">
    <source>
        <dbReference type="ARBA" id="ARBA00022737"/>
    </source>
</evidence>
<evidence type="ECO:0000313" key="20">
    <source>
        <dbReference type="EMBL" id="KAK2175474.1"/>
    </source>
</evidence>
<dbReference type="PANTHER" id="PTHR12830:SF9">
    <property type="entry name" value="ANAPHASE-PROMOTING COMPLEX SUBUNIT 5"/>
    <property type="match status" value="1"/>
</dbReference>
<dbReference type="GO" id="GO:0031145">
    <property type="term" value="P:anaphase-promoting complex-dependent catabolic process"/>
    <property type="evidence" value="ECO:0007669"/>
    <property type="project" value="TreeGrafter"/>
</dbReference>
<dbReference type="GO" id="GO:0070979">
    <property type="term" value="P:protein K11-linked ubiquitination"/>
    <property type="evidence" value="ECO:0007669"/>
    <property type="project" value="TreeGrafter"/>
</dbReference>
<evidence type="ECO:0000256" key="17">
    <source>
        <dbReference type="ARBA" id="ARBA00045696"/>
    </source>
</evidence>
<keyword evidence="11" id="KW-0833">Ubl conjugation pathway</keyword>
<name>A0AAD9KPV5_RIDPI</name>
<dbReference type="InterPro" id="IPR037679">
    <property type="entry name" value="Apc5"/>
</dbReference>
<dbReference type="Pfam" id="PF12862">
    <property type="entry name" value="ANAPC5"/>
    <property type="match status" value="2"/>
</dbReference>
<evidence type="ECO:0000256" key="13">
    <source>
        <dbReference type="ARBA" id="ARBA00023212"/>
    </source>
</evidence>
<keyword evidence="8" id="KW-0132">Cell division</keyword>
<keyword evidence="7" id="KW-0597">Phosphoprotein</keyword>
<dbReference type="GO" id="GO:0005819">
    <property type="term" value="C:spindle"/>
    <property type="evidence" value="ECO:0007669"/>
    <property type="project" value="UniProtKB-SubCell"/>
</dbReference>
<feature type="domain" description="Anaphase-promoting complex subunit 5" evidence="18">
    <location>
        <begin position="603"/>
        <end position="657"/>
    </location>
</feature>
<keyword evidence="9" id="KW-0677">Repeat</keyword>
<evidence type="ECO:0000313" key="21">
    <source>
        <dbReference type="Proteomes" id="UP001209878"/>
    </source>
</evidence>
<evidence type="ECO:0000256" key="1">
    <source>
        <dbReference type="ARBA" id="ARBA00004123"/>
    </source>
</evidence>
<feature type="domain" description="Anaphase-promoting complex subunit 5" evidence="18">
    <location>
        <begin position="258"/>
        <end position="360"/>
    </location>
</feature>
<dbReference type="InterPro" id="IPR011990">
    <property type="entry name" value="TPR-like_helical_dom_sf"/>
</dbReference>
<evidence type="ECO:0000256" key="10">
    <source>
        <dbReference type="ARBA" id="ARBA00022776"/>
    </source>
</evidence>
<evidence type="ECO:0000256" key="15">
    <source>
        <dbReference type="ARBA" id="ARBA00023306"/>
    </source>
</evidence>
<evidence type="ECO:0000259" key="19">
    <source>
        <dbReference type="Pfam" id="PF21371"/>
    </source>
</evidence>
<gene>
    <name evidence="20" type="ORF">NP493_729g01067</name>
</gene>
<dbReference type="PANTHER" id="PTHR12830">
    <property type="entry name" value="ANAPHASE-PROMOTING COMPLEX SUBUNIT 5"/>
    <property type="match status" value="1"/>
</dbReference>
<evidence type="ECO:0000256" key="12">
    <source>
        <dbReference type="ARBA" id="ARBA00022803"/>
    </source>
</evidence>
<evidence type="ECO:0000256" key="6">
    <source>
        <dbReference type="ARBA" id="ARBA00022490"/>
    </source>
</evidence>
<reference evidence="20" key="1">
    <citation type="journal article" date="2023" name="Mol. Biol. Evol.">
        <title>Third-Generation Sequencing Reveals the Adaptive Role of the Epigenome in Three Deep-Sea Polychaetes.</title>
        <authorList>
            <person name="Perez M."/>
            <person name="Aroh O."/>
            <person name="Sun Y."/>
            <person name="Lan Y."/>
            <person name="Juniper S.K."/>
            <person name="Young C.R."/>
            <person name="Angers B."/>
            <person name="Qian P.Y."/>
        </authorList>
    </citation>
    <scope>NUCLEOTIDE SEQUENCE</scope>
    <source>
        <strain evidence="20">R07B-5</strain>
    </source>
</reference>
<dbReference type="AlphaFoldDB" id="A0AAD9KPV5"/>
<keyword evidence="13" id="KW-0206">Cytoskeleton</keyword>
<feature type="domain" description="Anaphase-promoting complex subunit 5 N-terminal" evidence="19">
    <location>
        <begin position="11"/>
        <end position="153"/>
    </location>
</feature>
<keyword evidence="6" id="KW-0963">Cytoplasm</keyword>
<dbReference type="SUPFAM" id="SSF48452">
    <property type="entry name" value="TPR-like"/>
    <property type="match status" value="2"/>
</dbReference>
<dbReference type="InterPro" id="IPR048968">
    <property type="entry name" value="Apc5_N"/>
</dbReference>
<dbReference type="Pfam" id="PF21371">
    <property type="entry name" value="Apc5_N"/>
    <property type="match status" value="1"/>
</dbReference>
<dbReference type="GO" id="GO:0051301">
    <property type="term" value="P:cell division"/>
    <property type="evidence" value="ECO:0007669"/>
    <property type="project" value="UniProtKB-KW"/>
</dbReference>
<sequence>MLERHNLQDQVTPYKMTLLVLVEQHRLCWAATNTATNPDVYSEREDRELMITLLSLVQSADLELREMMCKVGDLLKPTLMKNFSDQLKKVATEGVGAVMDLFQALPISLFQEPKPLLHKCSVLGFFVRRILLAFDKLSFSQVAALHSRYKAFYTQWSGPQNDDAPTDNRDLLNCSNISESSISFMEMESDEEENTSKQSALDTSVTDVGSYSKRQAEFFIAKQAALLQHNEMEALSPRKLQQRIMELLQSSPRLAEAHYLSYLNYLRVNEYCGAVESLHHYFDCHLVDFSKTNDAMKSKQEDEAICKGFRYAALSMAALQYRFGHRAEAFAAVCEAVRMAQETNDNVCLQHALGWLQRLGIEESGNTTYVLDRLVTKAGELNLAYLTSLGVQAFAKHNALAATQPSSVFEFLLKSDIVNCQHSMIDLMCTSYAQKAALWHMYGRREMSSLNSQLLLHLNTLELGVYRNGESECLALCQLARLHALQGELPKALEIIEITKKRCPPGSQNAPVWRLCEQLLLFDQAIHHGDWTAADQAMVNMASANSSEANYCECVLLLRRGEISEAFKRVEKLIKQHASHAPNQTQPDLHARLLMLQSDLHCASGNYPAAGPPLMHCLALCRKHNFSYLVAMATMSLAFVQFSLGMPRQALLLIEGALVPILSNNSLYDHARALYLYTRCSVAAVTPEGATKKKAALLSGIQTVAEVIHWFKEVGAFHRTKDAIYYQARLYNELGYVTERNKCALEFRQLDQQYPTRTSAMVNIL</sequence>
<keyword evidence="10" id="KW-0498">Mitosis</keyword>
<evidence type="ECO:0000256" key="5">
    <source>
        <dbReference type="ARBA" id="ARBA00016066"/>
    </source>
</evidence>
<dbReference type="GO" id="GO:0045842">
    <property type="term" value="P:positive regulation of mitotic metaphase/anaphase transition"/>
    <property type="evidence" value="ECO:0007669"/>
    <property type="project" value="TreeGrafter"/>
</dbReference>
<evidence type="ECO:0000256" key="11">
    <source>
        <dbReference type="ARBA" id="ARBA00022786"/>
    </source>
</evidence>
<comment type="function">
    <text evidence="17">Component of the anaphase promoting complex/cyclosome (APC/C), a cell cycle-regulated E3 ubiquitin ligase that controls progression through mitosis and the G1 phase of the cell cycle. The APC/C complex acts by mediating ubiquitination and subsequent degradation of target proteins: it mainly mediates the formation of 'Lys-11'-linked polyubiquitin chains and, to a lower extent, the formation of 'Lys-48'- and 'Lys-63'-linked polyubiquitin chains. The APC/C complex catalyzes assembly of branched 'Lys-11'-/'Lys-48'-linked branched ubiquitin chains on target proteins.</text>
</comment>
<comment type="caution">
    <text evidence="20">The sequence shown here is derived from an EMBL/GenBank/DDBJ whole genome shotgun (WGS) entry which is preliminary data.</text>
</comment>
<comment type="pathway">
    <text evidence="3">Protein modification; protein ubiquitination.</text>
</comment>
<dbReference type="EMBL" id="JAODUO010000728">
    <property type="protein sequence ID" value="KAK2175474.1"/>
    <property type="molecule type" value="Genomic_DNA"/>
</dbReference>
<keyword evidence="14" id="KW-0539">Nucleus</keyword>
<comment type="similarity">
    <text evidence="4">Belongs to the APC5 family.</text>
</comment>
<evidence type="ECO:0000259" key="18">
    <source>
        <dbReference type="Pfam" id="PF12862"/>
    </source>
</evidence>
<dbReference type="Proteomes" id="UP001209878">
    <property type="component" value="Unassembled WGS sequence"/>
</dbReference>
<evidence type="ECO:0000256" key="2">
    <source>
        <dbReference type="ARBA" id="ARBA00004186"/>
    </source>
</evidence>
<keyword evidence="12" id="KW-0802">TPR repeat</keyword>
<evidence type="ECO:0000256" key="3">
    <source>
        <dbReference type="ARBA" id="ARBA00004906"/>
    </source>
</evidence>
<dbReference type="InterPro" id="IPR026000">
    <property type="entry name" value="Apc5_dom"/>
</dbReference>
<keyword evidence="21" id="KW-1185">Reference proteome</keyword>
<evidence type="ECO:0000256" key="4">
    <source>
        <dbReference type="ARBA" id="ARBA00007450"/>
    </source>
</evidence>
<comment type="subcellular location">
    <subcellularLocation>
        <location evidence="2">Cytoplasm</location>
        <location evidence="2">Cytoskeleton</location>
        <location evidence="2">Spindle</location>
    </subcellularLocation>
    <subcellularLocation>
        <location evidence="1">Nucleus</location>
    </subcellularLocation>
</comment>
<keyword evidence="15" id="KW-0131">Cell cycle</keyword>
<evidence type="ECO:0000256" key="7">
    <source>
        <dbReference type="ARBA" id="ARBA00022553"/>
    </source>
</evidence>
<accession>A0AAD9KPV5</accession>